<dbReference type="SMART" id="SM00388">
    <property type="entry name" value="HisKA"/>
    <property type="match status" value="1"/>
</dbReference>
<keyword evidence="3" id="KW-0597">Phosphoprotein</keyword>
<dbReference type="Pfam" id="PF02518">
    <property type="entry name" value="HATPase_c"/>
    <property type="match status" value="1"/>
</dbReference>
<dbReference type="GO" id="GO:0004721">
    <property type="term" value="F:phosphoprotein phosphatase activity"/>
    <property type="evidence" value="ECO:0007669"/>
    <property type="project" value="TreeGrafter"/>
</dbReference>
<evidence type="ECO:0000313" key="10">
    <source>
        <dbReference type="Proteomes" id="UP000294656"/>
    </source>
</evidence>
<evidence type="ECO:0000256" key="1">
    <source>
        <dbReference type="ARBA" id="ARBA00000085"/>
    </source>
</evidence>
<sequence>MTKDEEIAQLKDAFSAFKETSDVLSQSYSDLQAQVALLSEQLAKSEKAKKDQETQNTLLINQFQQLFLSMPVGVLLLNAQGVVVMTNPIIEKLLDIALLGESWASIVPKCFSPQEDDGHEVTLVTGRRVRVETSSLGDVPGQLIILVDLTETHLLQKKLSHHERLSNIGRMVAALAHQIRTPLASAMLYAGHLEKDDIPIDLRRKFTGKLSERLKNIEHQIRDMLIFSKSDIRLDEMISVVDFYNELTALASEISERTDFPVVAYLNFSEPDRVFIRCNKDTLAGAITNLINNGIEASVLDRVPVELVFEETKDGLMVSVRDQGVGMSPQKRKEIDEGFVTTKQHGTGLGIMVVKAIVRAHHGVFRLMSEEGKGTCALVNIPLLRS</sequence>
<dbReference type="RefSeq" id="WP_133503708.1">
    <property type="nucleotide sequence ID" value="NZ_SNXC01000011.1"/>
</dbReference>
<protein>
    <recommendedName>
        <fullName evidence="2">histidine kinase</fullName>
        <ecNumber evidence="2">2.7.13.3</ecNumber>
    </recommendedName>
</protein>
<keyword evidence="4" id="KW-0808">Transferase</keyword>
<dbReference type="Proteomes" id="UP000294656">
    <property type="component" value="Unassembled WGS sequence"/>
</dbReference>
<dbReference type="Pfam" id="PF00512">
    <property type="entry name" value="HisKA"/>
    <property type="match status" value="1"/>
</dbReference>
<dbReference type="EC" id="2.7.13.3" evidence="2"/>
<dbReference type="InterPro" id="IPR003661">
    <property type="entry name" value="HisK_dim/P_dom"/>
</dbReference>
<evidence type="ECO:0000256" key="3">
    <source>
        <dbReference type="ARBA" id="ARBA00022553"/>
    </source>
</evidence>
<dbReference type="GO" id="GO:0005886">
    <property type="term" value="C:plasma membrane"/>
    <property type="evidence" value="ECO:0007669"/>
    <property type="project" value="TreeGrafter"/>
</dbReference>
<dbReference type="SUPFAM" id="SSF47384">
    <property type="entry name" value="Homodimeric domain of signal transducing histidine kinase"/>
    <property type="match status" value="1"/>
</dbReference>
<dbReference type="AlphaFoldDB" id="A0A4R6MA30"/>
<feature type="domain" description="Histidine kinase" evidence="8">
    <location>
        <begin position="174"/>
        <end position="385"/>
    </location>
</feature>
<gene>
    <name evidence="9" type="ORF">DFP79_1925</name>
</gene>
<evidence type="ECO:0000256" key="5">
    <source>
        <dbReference type="ARBA" id="ARBA00022777"/>
    </source>
</evidence>
<dbReference type="EMBL" id="SNXC01000011">
    <property type="protein sequence ID" value="TDO98284.1"/>
    <property type="molecule type" value="Genomic_DNA"/>
</dbReference>
<keyword evidence="10" id="KW-1185">Reference proteome</keyword>
<comment type="caution">
    <text evidence="9">The sequence shown here is derived from an EMBL/GenBank/DDBJ whole genome shotgun (WGS) entry which is preliminary data.</text>
</comment>
<dbReference type="PRINTS" id="PR00344">
    <property type="entry name" value="BCTRLSENSOR"/>
</dbReference>
<dbReference type="PANTHER" id="PTHR45453:SF1">
    <property type="entry name" value="PHOSPHATE REGULON SENSOR PROTEIN PHOR"/>
    <property type="match status" value="1"/>
</dbReference>
<name>A0A4R6MA30_9GAMM</name>
<keyword evidence="5 9" id="KW-0418">Kinase</keyword>
<evidence type="ECO:0000256" key="7">
    <source>
        <dbReference type="SAM" id="Coils"/>
    </source>
</evidence>
<dbReference type="InterPro" id="IPR036097">
    <property type="entry name" value="HisK_dim/P_sf"/>
</dbReference>
<dbReference type="GO" id="GO:0000155">
    <property type="term" value="F:phosphorelay sensor kinase activity"/>
    <property type="evidence" value="ECO:0007669"/>
    <property type="project" value="InterPro"/>
</dbReference>
<comment type="catalytic activity">
    <reaction evidence="1">
        <text>ATP + protein L-histidine = ADP + protein N-phospho-L-histidine.</text>
        <dbReference type="EC" id="2.7.13.3"/>
    </reaction>
</comment>
<reference evidence="9 10" key="1">
    <citation type="submission" date="2019-03" db="EMBL/GenBank/DDBJ databases">
        <title>Genomic Encyclopedia of Type Strains, Phase III (KMG-III): the genomes of soil and plant-associated and newly described type strains.</title>
        <authorList>
            <person name="Whitman W."/>
        </authorList>
    </citation>
    <scope>NUCLEOTIDE SEQUENCE [LARGE SCALE GENOMIC DNA]</scope>
    <source>
        <strain evidence="9 10">CECT 7378</strain>
    </source>
</reference>
<dbReference type="CDD" id="cd00082">
    <property type="entry name" value="HisKA"/>
    <property type="match status" value="1"/>
</dbReference>
<dbReference type="PANTHER" id="PTHR45453">
    <property type="entry name" value="PHOSPHATE REGULON SENSOR PROTEIN PHOR"/>
    <property type="match status" value="1"/>
</dbReference>
<dbReference type="InterPro" id="IPR003594">
    <property type="entry name" value="HATPase_dom"/>
</dbReference>
<accession>A0A4R6MA30</accession>
<organism evidence="9 10">
    <name type="scientific">Marinomonas balearica</name>
    <dbReference type="NCBI Taxonomy" id="491947"/>
    <lineage>
        <taxon>Bacteria</taxon>
        <taxon>Pseudomonadati</taxon>
        <taxon>Pseudomonadota</taxon>
        <taxon>Gammaproteobacteria</taxon>
        <taxon>Oceanospirillales</taxon>
        <taxon>Oceanospirillaceae</taxon>
        <taxon>Marinomonas</taxon>
    </lineage>
</organism>
<dbReference type="SMART" id="SM00387">
    <property type="entry name" value="HATPase_c"/>
    <property type="match status" value="1"/>
</dbReference>
<dbReference type="PROSITE" id="PS50109">
    <property type="entry name" value="HIS_KIN"/>
    <property type="match status" value="1"/>
</dbReference>
<evidence type="ECO:0000256" key="2">
    <source>
        <dbReference type="ARBA" id="ARBA00012438"/>
    </source>
</evidence>
<evidence type="ECO:0000256" key="6">
    <source>
        <dbReference type="ARBA" id="ARBA00023012"/>
    </source>
</evidence>
<dbReference type="SUPFAM" id="SSF55785">
    <property type="entry name" value="PYP-like sensor domain (PAS domain)"/>
    <property type="match status" value="1"/>
</dbReference>
<dbReference type="InterPro" id="IPR005467">
    <property type="entry name" value="His_kinase_dom"/>
</dbReference>
<evidence type="ECO:0000256" key="4">
    <source>
        <dbReference type="ARBA" id="ARBA00022679"/>
    </source>
</evidence>
<dbReference type="OrthoDB" id="9776727at2"/>
<dbReference type="InterPro" id="IPR035965">
    <property type="entry name" value="PAS-like_dom_sf"/>
</dbReference>
<feature type="coiled-coil region" evidence="7">
    <location>
        <begin position="28"/>
        <end position="55"/>
    </location>
</feature>
<dbReference type="SUPFAM" id="SSF55874">
    <property type="entry name" value="ATPase domain of HSP90 chaperone/DNA topoisomerase II/histidine kinase"/>
    <property type="match status" value="1"/>
</dbReference>
<keyword evidence="6" id="KW-0902">Two-component regulatory system</keyword>
<evidence type="ECO:0000259" key="8">
    <source>
        <dbReference type="PROSITE" id="PS50109"/>
    </source>
</evidence>
<dbReference type="InterPro" id="IPR004358">
    <property type="entry name" value="Sig_transdc_His_kin-like_C"/>
</dbReference>
<dbReference type="Gene3D" id="1.10.287.130">
    <property type="match status" value="1"/>
</dbReference>
<dbReference type="GO" id="GO:0016036">
    <property type="term" value="P:cellular response to phosphate starvation"/>
    <property type="evidence" value="ECO:0007669"/>
    <property type="project" value="TreeGrafter"/>
</dbReference>
<evidence type="ECO:0000313" key="9">
    <source>
        <dbReference type="EMBL" id="TDO98284.1"/>
    </source>
</evidence>
<keyword evidence="7" id="KW-0175">Coiled coil</keyword>
<dbReference type="InterPro" id="IPR036890">
    <property type="entry name" value="HATPase_C_sf"/>
</dbReference>
<dbReference type="InterPro" id="IPR050351">
    <property type="entry name" value="BphY/WalK/GraS-like"/>
</dbReference>
<proteinExistence type="predicted"/>
<dbReference type="Gene3D" id="3.30.565.10">
    <property type="entry name" value="Histidine kinase-like ATPase, C-terminal domain"/>
    <property type="match status" value="1"/>
</dbReference>